<name>A0A0E0KTB7_ORYPU</name>
<dbReference type="GO" id="GO:0020037">
    <property type="term" value="F:heme binding"/>
    <property type="evidence" value="ECO:0007669"/>
    <property type="project" value="InterPro"/>
</dbReference>
<dbReference type="Gene3D" id="1.10.630.10">
    <property type="entry name" value="Cytochrome P450"/>
    <property type="match status" value="1"/>
</dbReference>
<evidence type="ECO:0000256" key="10">
    <source>
        <dbReference type="PIRSR" id="PIRSR602401-1"/>
    </source>
</evidence>
<dbReference type="EnsemblPlants" id="OPUNC04G17840.1">
    <property type="protein sequence ID" value="OPUNC04G17840.1"/>
    <property type="gene ID" value="OPUNC04G17840"/>
</dbReference>
<comment type="cofactor">
    <cofactor evidence="1 10">
        <name>heme</name>
        <dbReference type="ChEBI" id="CHEBI:30413"/>
    </cofactor>
</comment>
<keyword evidence="4" id="KW-0812">Transmembrane</keyword>
<dbReference type="STRING" id="4537.A0A0E0KTB7"/>
<evidence type="ECO:0008006" key="15">
    <source>
        <dbReference type="Google" id="ProtNLM"/>
    </source>
</evidence>
<evidence type="ECO:0000313" key="14">
    <source>
        <dbReference type="Proteomes" id="UP000026962"/>
    </source>
</evidence>
<protein>
    <recommendedName>
        <fullName evidence="15">Cytochrome P450</fullName>
    </recommendedName>
</protein>
<accession>A0A0E0KTB7</accession>
<dbReference type="Gramene" id="OPUNC04G17840.1">
    <property type="protein sequence ID" value="OPUNC04G17840.1"/>
    <property type="gene ID" value="OPUNC04G17840"/>
</dbReference>
<dbReference type="PANTHER" id="PTHR47945:SF5">
    <property type="entry name" value="CYTOCHROME P450 84A1-RELATED"/>
    <property type="match status" value="1"/>
</dbReference>
<dbReference type="InterPro" id="IPR001128">
    <property type="entry name" value="Cyt_P450"/>
</dbReference>
<keyword evidence="7 11" id="KW-0560">Oxidoreductase</keyword>
<dbReference type="CDD" id="cd11072">
    <property type="entry name" value="CYP71-like"/>
    <property type="match status" value="1"/>
</dbReference>
<organism evidence="13">
    <name type="scientific">Oryza punctata</name>
    <name type="common">Red rice</name>
    <dbReference type="NCBI Taxonomy" id="4537"/>
    <lineage>
        <taxon>Eukaryota</taxon>
        <taxon>Viridiplantae</taxon>
        <taxon>Streptophyta</taxon>
        <taxon>Embryophyta</taxon>
        <taxon>Tracheophyta</taxon>
        <taxon>Spermatophyta</taxon>
        <taxon>Magnoliopsida</taxon>
        <taxon>Liliopsida</taxon>
        <taxon>Poales</taxon>
        <taxon>Poaceae</taxon>
        <taxon>BOP clade</taxon>
        <taxon>Oryzoideae</taxon>
        <taxon>Oryzeae</taxon>
        <taxon>Oryzinae</taxon>
        <taxon>Oryza</taxon>
    </lineage>
</organism>
<sequence>MESWWLPTWQPLLVLLPTMLLLYHTVSSWPRGERCLPLPPGPRGLPFVGNILHTSDMTHRGLAQLASRYGGLLHLRLGRLRTVVVSTPEMARLVLHVNDRAFADRPTTAAIDYLTYDRADMVFAPYGPLWRQLRKLCINKLFNRRRAASWDAVHDGVDSLLREVAKNSGAVVNVGELVFGMSMKITLRAALGMRNEGKDAAELVAVLKEFSEMFGASNLADYVPWVGWLDVQGFNRRMVAARAALDRLIDRAIDEHLEHPKPVDAADADMVDGMLSFLDVDDMPECPGVGAATTKYIDGADACAGMLRLSRDNIKATIMDVLFGGTETSATTIEWAMSELMSNPEEMKRVQDELAEVVGLHRQVKESDLIGDKLPYFRCVVKETLRMHPPAPLLHHEAGEDCDVAGYRVPKKTRVLINVWAIGRNASVWGDDPDAFRPARFGSGTDNAETDYRGGHFHLLPFGSGRRSCPGMQLGMLEVELALARLLHGFDWSLPGGTAGSAGELDMEDTYGLTAPRAVRLSAVPVPRLSHL</sequence>
<keyword evidence="14" id="KW-1185">Reference proteome</keyword>
<evidence type="ECO:0000256" key="7">
    <source>
        <dbReference type="ARBA" id="ARBA00023002"/>
    </source>
</evidence>
<evidence type="ECO:0000256" key="2">
    <source>
        <dbReference type="ARBA" id="ARBA00010617"/>
    </source>
</evidence>
<dbReference type="OMA" id="EMFGASN"/>
<dbReference type="InterPro" id="IPR017972">
    <property type="entry name" value="Cyt_P450_CS"/>
</dbReference>
<dbReference type="PANTHER" id="PTHR47945">
    <property type="entry name" value="CYTOCHROME P450 84A1-RELATED"/>
    <property type="match status" value="1"/>
</dbReference>
<evidence type="ECO:0000256" key="11">
    <source>
        <dbReference type="RuleBase" id="RU000461"/>
    </source>
</evidence>
<keyword evidence="8 10" id="KW-0408">Iron</keyword>
<dbReference type="PRINTS" id="PR00463">
    <property type="entry name" value="EP450I"/>
</dbReference>
<evidence type="ECO:0000256" key="6">
    <source>
        <dbReference type="ARBA" id="ARBA00022989"/>
    </source>
</evidence>
<evidence type="ECO:0000256" key="8">
    <source>
        <dbReference type="ARBA" id="ARBA00023004"/>
    </source>
</evidence>
<dbReference type="SUPFAM" id="SSF48264">
    <property type="entry name" value="Cytochrome P450"/>
    <property type="match status" value="1"/>
</dbReference>
<keyword evidence="12" id="KW-0732">Signal</keyword>
<comment type="similarity">
    <text evidence="2 11">Belongs to the cytochrome P450 family.</text>
</comment>
<dbReference type="GO" id="GO:0004497">
    <property type="term" value="F:monooxygenase activity"/>
    <property type="evidence" value="ECO:0007669"/>
    <property type="project" value="UniProtKB-KW"/>
</dbReference>
<dbReference type="AlphaFoldDB" id="A0A0E0KTB7"/>
<dbReference type="Proteomes" id="UP000026962">
    <property type="component" value="Chromosome 4"/>
</dbReference>
<dbReference type="FunFam" id="1.10.630.10:FF:000126">
    <property type="entry name" value="Predicted protein"/>
    <property type="match status" value="1"/>
</dbReference>
<feature type="signal peptide" evidence="12">
    <location>
        <begin position="1"/>
        <end position="28"/>
    </location>
</feature>
<dbReference type="GO" id="GO:0005506">
    <property type="term" value="F:iron ion binding"/>
    <property type="evidence" value="ECO:0007669"/>
    <property type="project" value="InterPro"/>
</dbReference>
<evidence type="ECO:0000256" key="5">
    <source>
        <dbReference type="ARBA" id="ARBA00022723"/>
    </source>
</evidence>
<dbReference type="PRINTS" id="PR00385">
    <property type="entry name" value="P450"/>
</dbReference>
<keyword evidence="9 11" id="KW-0503">Monooxygenase</keyword>
<evidence type="ECO:0000256" key="3">
    <source>
        <dbReference type="ARBA" id="ARBA00022617"/>
    </source>
</evidence>
<dbReference type="InterPro" id="IPR036396">
    <property type="entry name" value="Cyt_P450_sf"/>
</dbReference>
<reference evidence="13" key="2">
    <citation type="submission" date="2018-05" db="EMBL/GenBank/DDBJ databases">
        <title>OpunRS2 (Oryza punctata Reference Sequence Version 2).</title>
        <authorList>
            <person name="Zhang J."/>
            <person name="Kudrna D."/>
            <person name="Lee S."/>
            <person name="Talag J."/>
            <person name="Welchert J."/>
            <person name="Wing R.A."/>
        </authorList>
    </citation>
    <scope>NUCLEOTIDE SEQUENCE [LARGE SCALE GENOMIC DNA]</scope>
</reference>
<proteinExistence type="inferred from homology"/>
<evidence type="ECO:0000256" key="1">
    <source>
        <dbReference type="ARBA" id="ARBA00001971"/>
    </source>
</evidence>
<dbReference type="Pfam" id="PF00067">
    <property type="entry name" value="p450"/>
    <property type="match status" value="1"/>
</dbReference>
<reference evidence="13" key="1">
    <citation type="submission" date="2015-04" db="UniProtKB">
        <authorList>
            <consortium name="EnsemblPlants"/>
        </authorList>
    </citation>
    <scope>IDENTIFICATION</scope>
</reference>
<keyword evidence="3 10" id="KW-0349">Heme</keyword>
<dbReference type="InterPro" id="IPR053062">
    <property type="entry name" value="CYP450_84A"/>
</dbReference>
<evidence type="ECO:0000256" key="12">
    <source>
        <dbReference type="SAM" id="SignalP"/>
    </source>
</evidence>
<keyword evidence="6" id="KW-0472">Membrane</keyword>
<evidence type="ECO:0000256" key="9">
    <source>
        <dbReference type="ARBA" id="ARBA00023033"/>
    </source>
</evidence>
<dbReference type="HOGENOM" id="CLU_001570_4_0_1"/>
<feature type="binding site" description="axial binding residue" evidence="10">
    <location>
        <position position="469"/>
    </location>
    <ligand>
        <name>heme</name>
        <dbReference type="ChEBI" id="CHEBI:30413"/>
    </ligand>
    <ligandPart>
        <name>Fe</name>
        <dbReference type="ChEBI" id="CHEBI:18248"/>
    </ligandPart>
</feature>
<dbReference type="GO" id="GO:0016705">
    <property type="term" value="F:oxidoreductase activity, acting on paired donors, with incorporation or reduction of molecular oxygen"/>
    <property type="evidence" value="ECO:0007669"/>
    <property type="project" value="InterPro"/>
</dbReference>
<dbReference type="InterPro" id="IPR002401">
    <property type="entry name" value="Cyt_P450_E_grp-I"/>
</dbReference>
<evidence type="ECO:0000256" key="4">
    <source>
        <dbReference type="ARBA" id="ARBA00022692"/>
    </source>
</evidence>
<dbReference type="eggNOG" id="KOG0156">
    <property type="taxonomic scope" value="Eukaryota"/>
</dbReference>
<keyword evidence="5 10" id="KW-0479">Metal-binding</keyword>
<dbReference type="PROSITE" id="PS00086">
    <property type="entry name" value="CYTOCHROME_P450"/>
    <property type="match status" value="1"/>
</dbReference>
<keyword evidence="6" id="KW-1133">Transmembrane helix</keyword>
<evidence type="ECO:0000313" key="13">
    <source>
        <dbReference type="EnsemblPlants" id="OPUNC04G17840.1"/>
    </source>
</evidence>
<feature type="chain" id="PRO_5002365689" description="Cytochrome P450" evidence="12">
    <location>
        <begin position="29"/>
        <end position="532"/>
    </location>
</feature>